<reference evidence="1" key="1">
    <citation type="submission" date="2022-01" db="EMBL/GenBank/DDBJ databases">
        <authorList>
            <person name="King R."/>
        </authorList>
    </citation>
    <scope>NUCLEOTIDE SEQUENCE</scope>
</reference>
<accession>A0A9P0GJN9</accession>
<dbReference type="Proteomes" id="UP001153636">
    <property type="component" value="Chromosome 7"/>
</dbReference>
<dbReference type="OrthoDB" id="6781453at2759"/>
<gene>
    <name evidence="1" type="ORF">PSYICH_LOCUS13156</name>
</gene>
<name>A0A9P0GJN9_9CUCU</name>
<protein>
    <submittedName>
        <fullName evidence="1">Uncharacterized protein</fullName>
    </submittedName>
</protein>
<evidence type="ECO:0000313" key="2">
    <source>
        <dbReference type="Proteomes" id="UP001153636"/>
    </source>
</evidence>
<sequence length="116" mass="12878">MKITAYANQLPFKFEVDNDNIEYFRRDNISYSSESEMSVELENSTEKQEANLELPSTSGCSINQQMRLPIPNLARISGQFGISDRSAAALASAVLQDLGLFSKETSSSVFDRCKKG</sequence>
<organism evidence="1 2">
    <name type="scientific">Psylliodes chrysocephalus</name>
    <dbReference type="NCBI Taxonomy" id="3402493"/>
    <lineage>
        <taxon>Eukaryota</taxon>
        <taxon>Metazoa</taxon>
        <taxon>Ecdysozoa</taxon>
        <taxon>Arthropoda</taxon>
        <taxon>Hexapoda</taxon>
        <taxon>Insecta</taxon>
        <taxon>Pterygota</taxon>
        <taxon>Neoptera</taxon>
        <taxon>Endopterygota</taxon>
        <taxon>Coleoptera</taxon>
        <taxon>Polyphaga</taxon>
        <taxon>Cucujiformia</taxon>
        <taxon>Chrysomeloidea</taxon>
        <taxon>Chrysomelidae</taxon>
        <taxon>Galerucinae</taxon>
        <taxon>Alticini</taxon>
        <taxon>Psylliodes</taxon>
    </lineage>
</organism>
<dbReference type="AlphaFoldDB" id="A0A9P0GJN9"/>
<dbReference type="EMBL" id="OV651819">
    <property type="protein sequence ID" value="CAH1113407.1"/>
    <property type="molecule type" value="Genomic_DNA"/>
</dbReference>
<keyword evidence="2" id="KW-1185">Reference proteome</keyword>
<evidence type="ECO:0000313" key="1">
    <source>
        <dbReference type="EMBL" id="CAH1113407.1"/>
    </source>
</evidence>
<proteinExistence type="predicted"/>